<keyword evidence="5 12" id="KW-0547">Nucleotide-binding</keyword>
<evidence type="ECO:0000256" key="11">
    <source>
        <dbReference type="PIRSR" id="PIRSR606687-1"/>
    </source>
</evidence>
<evidence type="ECO:0000256" key="16">
    <source>
        <dbReference type="SAM" id="SignalP"/>
    </source>
</evidence>
<feature type="binding site" evidence="12">
    <location>
        <position position="125"/>
    </location>
    <ligand>
        <name>GTP</name>
        <dbReference type="ChEBI" id="CHEBI:37565"/>
    </ligand>
</feature>
<dbReference type="AlphaFoldDB" id="A0A2P6NHZ0"/>
<dbReference type="InterPro" id="IPR006689">
    <property type="entry name" value="Small_GTPase_ARF/SAR"/>
</dbReference>
<dbReference type="PANTHER" id="PTHR45684">
    <property type="entry name" value="RE74312P"/>
    <property type="match status" value="1"/>
</dbReference>
<feature type="signal peptide" evidence="16">
    <location>
        <begin position="1"/>
        <end position="19"/>
    </location>
</feature>
<dbReference type="PROSITE" id="PS51417">
    <property type="entry name" value="ARF"/>
    <property type="match status" value="1"/>
</dbReference>
<sequence length="241" mass="27612">MFGFTWFWNLLYQFGLVNKEATILILGLDNAGKTTLLQKLKDNTIRLVVPTQRPQLEELTVGSLNLRVFDLGHKQVRQFWKEYYGHADAIVFMVDSADRERFPEAKEELHALFDQNPIPILILSNKDDVEWACKEREVIEALDIGKPLISEGRSLKVGTIYRPWLTVMQMVSCSLVEGRGSNLFNGGEMTQITRNYTLEVHSLCWLKFLEKFVACLRIKTRAKVLERLLLVSASNGAHLSI</sequence>
<dbReference type="SUPFAM" id="SSF52540">
    <property type="entry name" value="P-loop containing nucleoside triphosphate hydrolases"/>
    <property type="match status" value="1"/>
</dbReference>
<dbReference type="InterPro" id="IPR027417">
    <property type="entry name" value="P-loop_NTPase"/>
</dbReference>
<dbReference type="GO" id="GO:0006886">
    <property type="term" value="P:intracellular protein transport"/>
    <property type="evidence" value="ECO:0007669"/>
    <property type="project" value="InterPro"/>
</dbReference>
<feature type="binding site" evidence="14">
    <location>
        <position position="51"/>
    </location>
    <ligand>
        <name>Mg(2+)</name>
        <dbReference type="ChEBI" id="CHEBI:18420"/>
    </ligand>
</feature>
<keyword evidence="10 13" id="KW-0342">GTP-binding</keyword>
<evidence type="ECO:0000256" key="10">
    <source>
        <dbReference type="ARBA" id="ARBA00023134"/>
    </source>
</evidence>
<evidence type="ECO:0000256" key="4">
    <source>
        <dbReference type="ARBA" id="ARBA00022448"/>
    </source>
</evidence>
<evidence type="ECO:0000256" key="5">
    <source>
        <dbReference type="ARBA" id="ARBA00022741"/>
    </source>
</evidence>
<keyword evidence="11" id="KW-0479">Metal-binding</keyword>
<name>A0A2P6NHZ0_9EUKA</name>
<feature type="chain" id="PRO_5015201905" evidence="16">
    <location>
        <begin position="20"/>
        <end position="241"/>
    </location>
</feature>
<evidence type="ECO:0000313" key="17">
    <source>
        <dbReference type="EMBL" id="PRP83551.1"/>
    </source>
</evidence>
<feature type="binding site" evidence="13">
    <location>
        <begin position="125"/>
        <end position="128"/>
    </location>
    <ligand>
        <name>GTP</name>
        <dbReference type="ChEBI" id="CHEBI:37565"/>
    </ligand>
</feature>
<evidence type="ECO:0000256" key="15">
    <source>
        <dbReference type="RuleBase" id="RU003926"/>
    </source>
</evidence>
<dbReference type="SMART" id="SM00177">
    <property type="entry name" value="ARF"/>
    <property type="match status" value="1"/>
</dbReference>
<feature type="binding site" evidence="13">
    <location>
        <begin position="27"/>
        <end position="34"/>
    </location>
    <ligand>
        <name>GTP</name>
        <dbReference type="ChEBI" id="CHEBI:37565"/>
    </ligand>
</feature>
<dbReference type="Proteomes" id="UP000241769">
    <property type="component" value="Unassembled WGS sequence"/>
</dbReference>
<dbReference type="InterPro" id="IPR006687">
    <property type="entry name" value="Small_GTPase_SAR1"/>
</dbReference>
<feature type="binding site" evidence="12">
    <location>
        <position position="126"/>
    </location>
    <ligand>
        <name>GTP</name>
        <dbReference type="ChEBI" id="CHEBI:37565"/>
    </ligand>
</feature>
<comment type="caution">
    <text evidence="17">The sequence shown here is derived from an EMBL/GenBank/DDBJ whole genome shotgun (WGS) entry which is preliminary data.</text>
</comment>
<evidence type="ECO:0000256" key="1">
    <source>
        <dbReference type="ARBA" id="ARBA00004240"/>
    </source>
</evidence>
<evidence type="ECO:0000256" key="3">
    <source>
        <dbReference type="ARBA" id="ARBA00007507"/>
    </source>
</evidence>
<dbReference type="GO" id="GO:0005525">
    <property type="term" value="F:GTP binding"/>
    <property type="evidence" value="ECO:0007669"/>
    <property type="project" value="UniProtKB-KW"/>
</dbReference>
<comment type="subcellular location">
    <subcellularLocation>
        <location evidence="1">Endoplasmic reticulum</location>
    </subcellularLocation>
    <subcellularLocation>
        <location evidence="2">Golgi apparatus</location>
    </subcellularLocation>
</comment>
<comment type="similarity">
    <text evidence="3 15">Belongs to the small GTPase superfamily. SAR1 family.</text>
</comment>
<keyword evidence="18" id="KW-1185">Reference proteome</keyword>
<keyword evidence="11" id="KW-0460">Magnesium</keyword>
<accession>A0A2P6NHZ0</accession>
<feature type="binding site" evidence="11">
    <location>
        <position position="29"/>
    </location>
    <ligand>
        <name>Mg(2+)</name>
        <dbReference type="ChEBI" id="CHEBI:18420"/>
    </ligand>
</feature>
<dbReference type="SMART" id="SM00178">
    <property type="entry name" value="SAR"/>
    <property type="match status" value="1"/>
</dbReference>
<keyword evidence="6 15" id="KW-0256">Endoplasmic reticulum</keyword>
<dbReference type="GO" id="GO:0005794">
    <property type="term" value="C:Golgi apparatus"/>
    <property type="evidence" value="ECO:0007669"/>
    <property type="project" value="UniProtKB-SubCell"/>
</dbReference>
<feature type="binding site" evidence="12">
    <location>
        <position position="30"/>
    </location>
    <ligand>
        <name>GTP</name>
        <dbReference type="ChEBI" id="CHEBI:37565"/>
    </ligand>
</feature>
<gene>
    <name evidence="17" type="ORF">PROFUN_09100</name>
</gene>
<dbReference type="PROSITE" id="PS51422">
    <property type="entry name" value="SAR1"/>
    <property type="match status" value="1"/>
</dbReference>
<dbReference type="GO" id="GO:0005783">
    <property type="term" value="C:endoplasmic reticulum"/>
    <property type="evidence" value="ECO:0007669"/>
    <property type="project" value="UniProtKB-SubCell"/>
</dbReference>
<keyword evidence="7 15" id="KW-0931">ER-Golgi transport</keyword>
<keyword evidence="9 15" id="KW-0333">Golgi apparatus</keyword>
<dbReference type="GO" id="GO:0016192">
    <property type="term" value="P:vesicle-mediated transport"/>
    <property type="evidence" value="ECO:0007669"/>
    <property type="project" value="UniProtKB-KW"/>
</dbReference>
<feature type="binding site" evidence="12">
    <location>
        <position position="35"/>
    </location>
    <ligand>
        <name>GTP</name>
        <dbReference type="ChEBI" id="CHEBI:37565"/>
    </ligand>
</feature>
<keyword evidence="16" id="KW-0732">Signal</keyword>
<organism evidence="17 18">
    <name type="scientific">Planoprotostelium fungivorum</name>
    <dbReference type="NCBI Taxonomy" id="1890364"/>
    <lineage>
        <taxon>Eukaryota</taxon>
        <taxon>Amoebozoa</taxon>
        <taxon>Evosea</taxon>
        <taxon>Variosea</taxon>
        <taxon>Cavosteliida</taxon>
        <taxon>Cavosteliaceae</taxon>
        <taxon>Planoprotostelium</taxon>
    </lineage>
</organism>
<evidence type="ECO:0000256" key="6">
    <source>
        <dbReference type="ARBA" id="ARBA00022824"/>
    </source>
</evidence>
<evidence type="ECO:0000256" key="13">
    <source>
        <dbReference type="PIRSR" id="PIRSR606689-1"/>
    </source>
</evidence>
<feature type="binding site" evidence="12">
    <location>
        <position position="32"/>
    </location>
    <ligand>
        <name>GTP</name>
        <dbReference type="ChEBI" id="CHEBI:37565"/>
    </ligand>
</feature>
<feature type="binding site" evidence="14">
    <location>
        <position position="34"/>
    </location>
    <ligand>
        <name>Mg(2+)</name>
        <dbReference type="ChEBI" id="CHEBI:18420"/>
    </ligand>
</feature>
<evidence type="ECO:0000256" key="12">
    <source>
        <dbReference type="PIRSR" id="PIRSR606687-2"/>
    </source>
</evidence>
<evidence type="ECO:0000256" key="9">
    <source>
        <dbReference type="ARBA" id="ARBA00023034"/>
    </source>
</evidence>
<evidence type="ECO:0000313" key="18">
    <source>
        <dbReference type="Proteomes" id="UP000241769"/>
    </source>
</evidence>
<dbReference type="Gene3D" id="3.40.50.300">
    <property type="entry name" value="P-loop containing nucleotide triphosphate hydrolases"/>
    <property type="match status" value="1"/>
</dbReference>
<evidence type="ECO:0000256" key="8">
    <source>
        <dbReference type="ARBA" id="ARBA00022927"/>
    </source>
</evidence>
<keyword evidence="8 15" id="KW-0653">Protein transport</keyword>
<dbReference type="EMBL" id="MDYQ01000080">
    <property type="protein sequence ID" value="PRP83551.1"/>
    <property type="molecule type" value="Genomic_DNA"/>
</dbReference>
<dbReference type="Pfam" id="PF00025">
    <property type="entry name" value="Arf"/>
    <property type="match status" value="1"/>
</dbReference>
<dbReference type="InParanoid" id="A0A2P6NHZ0"/>
<proteinExistence type="inferred from homology"/>
<evidence type="ECO:0000256" key="7">
    <source>
        <dbReference type="ARBA" id="ARBA00022892"/>
    </source>
</evidence>
<dbReference type="OrthoDB" id="15478at2759"/>
<feature type="binding site" evidence="12">
    <location>
        <position position="33"/>
    </location>
    <ligand>
        <name>GTP</name>
        <dbReference type="ChEBI" id="CHEBI:37565"/>
    </ligand>
</feature>
<keyword evidence="4 15" id="KW-0813">Transport</keyword>
<dbReference type="PRINTS" id="PR00328">
    <property type="entry name" value="SAR1GTPBP"/>
</dbReference>
<feature type="binding site" evidence="12">
    <location>
        <position position="34"/>
    </location>
    <ligand>
        <name>GTP</name>
        <dbReference type="ChEBI" id="CHEBI:37565"/>
    </ligand>
</feature>
<reference evidence="17 18" key="1">
    <citation type="journal article" date="2018" name="Genome Biol. Evol.">
        <title>Multiple Roots of Fruiting Body Formation in Amoebozoa.</title>
        <authorList>
            <person name="Hillmann F."/>
            <person name="Forbes G."/>
            <person name="Novohradska S."/>
            <person name="Ferling I."/>
            <person name="Riege K."/>
            <person name="Groth M."/>
            <person name="Westermann M."/>
            <person name="Marz M."/>
            <person name="Spaller T."/>
            <person name="Winckler T."/>
            <person name="Schaap P."/>
            <person name="Glockner G."/>
        </authorList>
    </citation>
    <scope>NUCLEOTIDE SEQUENCE [LARGE SCALE GENOMIC DNA]</scope>
    <source>
        <strain evidence="17 18">Jena</strain>
    </source>
</reference>
<dbReference type="GO" id="GO:0046872">
    <property type="term" value="F:metal ion binding"/>
    <property type="evidence" value="ECO:0007669"/>
    <property type="project" value="UniProtKB-KW"/>
</dbReference>
<dbReference type="STRING" id="1890364.A0A2P6NHZ0"/>
<dbReference type="GO" id="GO:0003924">
    <property type="term" value="F:GTPase activity"/>
    <property type="evidence" value="ECO:0007669"/>
    <property type="project" value="InterPro"/>
</dbReference>
<protein>
    <submittedName>
        <fullName evidence="17">GTP-binding protein SAR1</fullName>
    </submittedName>
</protein>
<evidence type="ECO:0000256" key="2">
    <source>
        <dbReference type="ARBA" id="ARBA00004555"/>
    </source>
</evidence>
<dbReference type="NCBIfam" id="TIGR00231">
    <property type="entry name" value="small_GTP"/>
    <property type="match status" value="1"/>
</dbReference>
<feature type="binding site" evidence="12">
    <location>
        <position position="176"/>
    </location>
    <ligand>
        <name>GTP</name>
        <dbReference type="ChEBI" id="CHEBI:37565"/>
    </ligand>
</feature>
<evidence type="ECO:0000256" key="14">
    <source>
        <dbReference type="PIRSR" id="PIRSR606689-2"/>
    </source>
</evidence>
<dbReference type="InterPro" id="IPR005225">
    <property type="entry name" value="Small_GTP-bd"/>
</dbReference>
<feature type="binding site" evidence="12">
    <location>
        <position position="128"/>
    </location>
    <ligand>
        <name>GTP</name>
        <dbReference type="ChEBI" id="CHEBI:37565"/>
    </ligand>
</feature>